<feature type="domain" description="Glutamine amidotransferase" evidence="2">
    <location>
        <begin position="6"/>
        <end position="187"/>
    </location>
</feature>
<gene>
    <name evidence="3" type="ORF">AB6A68_07940</name>
</gene>
<sequence length="189" mass="20332">MLHNVLVIDNYDSFVYNLAQYVGTLGAEPTVVREDVIADDPGLIGSPDAIIISPGPGQPSSSRGGIAVLTYRPETPILGVCLGHQLIGEFFGAKITRAQTVMHGRTSTITHDALGIFRGLAPELTVTRYHSLVVEPATVPEDLIVTSTTADGVIMGLRHRHLPIEGVQFHPESILSDEGLEMIDNFLNP</sequence>
<protein>
    <submittedName>
        <fullName evidence="3">Aminodeoxychorismate/anthranilate synthase component II</fullName>
    </submittedName>
</protein>
<organism evidence="3 4">
    <name type="scientific">Ferrimicrobium acidiphilum</name>
    <dbReference type="NCBI Taxonomy" id="121039"/>
    <lineage>
        <taxon>Bacteria</taxon>
        <taxon>Bacillati</taxon>
        <taxon>Actinomycetota</taxon>
        <taxon>Acidimicrobiia</taxon>
        <taxon>Acidimicrobiales</taxon>
        <taxon>Acidimicrobiaceae</taxon>
        <taxon>Ferrimicrobium</taxon>
    </lineage>
</organism>
<evidence type="ECO:0000256" key="1">
    <source>
        <dbReference type="ARBA" id="ARBA00022962"/>
    </source>
</evidence>
<dbReference type="PRINTS" id="PR00096">
    <property type="entry name" value="GATASE"/>
</dbReference>
<dbReference type="Proteomes" id="UP001560267">
    <property type="component" value="Unassembled WGS sequence"/>
</dbReference>
<dbReference type="SUPFAM" id="SSF52317">
    <property type="entry name" value="Class I glutamine amidotransferase-like"/>
    <property type="match status" value="1"/>
</dbReference>
<evidence type="ECO:0000259" key="2">
    <source>
        <dbReference type="Pfam" id="PF00117"/>
    </source>
</evidence>
<dbReference type="RefSeq" id="WP_298387379.1">
    <property type="nucleotide sequence ID" value="NZ_JBFSHR010000024.1"/>
</dbReference>
<dbReference type="InterPro" id="IPR017926">
    <property type="entry name" value="GATASE"/>
</dbReference>
<name>A0ABV3Y2G8_9ACTN</name>
<dbReference type="PRINTS" id="PR00099">
    <property type="entry name" value="CPSGATASE"/>
</dbReference>
<comment type="caution">
    <text evidence="3">The sequence shown here is derived from an EMBL/GenBank/DDBJ whole genome shotgun (WGS) entry which is preliminary data.</text>
</comment>
<dbReference type="CDD" id="cd01743">
    <property type="entry name" value="GATase1_Anthranilate_Synthase"/>
    <property type="match status" value="1"/>
</dbReference>
<dbReference type="PRINTS" id="PR00097">
    <property type="entry name" value="ANTSNTHASEII"/>
</dbReference>
<dbReference type="Gene3D" id="3.40.50.880">
    <property type="match status" value="1"/>
</dbReference>
<dbReference type="PANTHER" id="PTHR43418:SF4">
    <property type="entry name" value="MULTIFUNCTIONAL TRYPTOPHAN BIOSYNTHESIS PROTEIN"/>
    <property type="match status" value="1"/>
</dbReference>
<keyword evidence="1" id="KW-0315">Glutamine amidotransferase</keyword>
<dbReference type="PROSITE" id="PS51273">
    <property type="entry name" value="GATASE_TYPE_1"/>
    <property type="match status" value="1"/>
</dbReference>
<evidence type="ECO:0000313" key="3">
    <source>
        <dbReference type="EMBL" id="MEX6429767.1"/>
    </source>
</evidence>
<dbReference type="InterPro" id="IPR006221">
    <property type="entry name" value="TrpG/PapA_dom"/>
</dbReference>
<keyword evidence="4" id="KW-1185">Reference proteome</keyword>
<reference evidence="3 4" key="1">
    <citation type="submission" date="2024-07" db="EMBL/GenBank/DDBJ databases">
        <title>Draft Genome Sequence of Ferrimicrobium acidiphilum Strain YE2023, Isolated from a Pulp of Bioleach Reactor.</title>
        <authorList>
            <person name="Elkina Y.A."/>
            <person name="Bulaeva A.G."/>
            <person name="Beletsky A.V."/>
            <person name="Mardanov A.V."/>
        </authorList>
    </citation>
    <scope>NUCLEOTIDE SEQUENCE [LARGE SCALE GENOMIC DNA]</scope>
    <source>
        <strain evidence="3 4">YE2023</strain>
    </source>
</reference>
<dbReference type="PANTHER" id="PTHR43418">
    <property type="entry name" value="MULTIFUNCTIONAL TRYPTOPHAN BIOSYNTHESIS PROTEIN-RELATED"/>
    <property type="match status" value="1"/>
</dbReference>
<dbReference type="EMBL" id="JBFSHR010000024">
    <property type="protein sequence ID" value="MEX6429767.1"/>
    <property type="molecule type" value="Genomic_DNA"/>
</dbReference>
<dbReference type="InterPro" id="IPR029062">
    <property type="entry name" value="Class_I_gatase-like"/>
</dbReference>
<dbReference type="NCBIfam" id="TIGR00566">
    <property type="entry name" value="trpG_papA"/>
    <property type="match status" value="1"/>
</dbReference>
<accession>A0ABV3Y2G8</accession>
<proteinExistence type="predicted"/>
<dbReference type="InterPro" id="IPR050472">
    <property type="entry name" value="Anth_synth/Amidotransfase"/>
</dbReference>
<dbReference type="Pfam" id="PF00117">
    <property type="entry name" value="GATase"/>
    <property type="match status" value="1"/>
</dbReference>
<evidence type="ECO:0000313" key="4">
    <source>
        <dbReference type="Proteomes" id="UP001560267"/>
    </source>
</evidence>